<reference evidence="2 3" key="1">
    <citation type="submission" date="2019-03" db="EMBL/GenBank/DDBJ databases">
        <title>Genomic Encyclopedia of Type Strains, Phase IV (KMG-IV): sequencing the most valuable type-strain genomes for metagenomic binning, comparative biology and taxonomic classification.</title>
        <authorList>
            <person name="Goeker M."/>
        </authorList>
    </citation>
    <scope>NUCLEOTIDE SEQUENCE [LARGE SCALE GENOMIC DNA]</scope>
    <source>
        <strain evidence="2 3">DSM 23917</strain>
    </source>
</reference>
<organism evidence="2 3">
    <name type="scientific">Prevotella heparinolytica</name>
    <dbReference type="NCBI Taxonomy" id="28113"/>
    <lineage>
        <taxon>Bacteria</taxon>
        <taxon>Pseudomonadati</taxon>
        <taxon>Bacteroidota</taxon>
        <taxon>Bacteroidia</taxon>
        <taxon>Bacteroidales</taxon>
        <taxon>Bacteroidaceae</taxon>
        <taxon>Bacteroides</taxon>
    </lineage>
</organism>
<dbReference type="Proteomes" id="UP000295600">
    <property type="component" value="Unassembled WGS sequence"/>
</dbReference>
<proteinExistence type="predicted"/>
<dbReference type="PANTHER" id="PTHR39200:SF1">
    <property type="entry name" value="AUTO-TRANSPORTER ADHESIN HEAD GIN DOMAIN-CONTAINING PROTEIN-RELATED"/>
    <property type="match status" value="1"/>
</dbReference>
<accession>A0A4R2MC39</accession>
<gene>
    <name evidence="2" type="ORF">EV202_101203</name>
</gene>
<dbReference type="AlphaFoldDB" id="A0A4R2MC39"/>
<name>A0A4R2MC39_9BACE</name>
<comment type="caution">
    <text evidence="2">The sequence shown here is derived from an EMBL/GenBank/DDBJ whole genome shotgun (WGS) entry which is preliminary data.</text>
</comment>
<dbReference type="InterPro" id="IPR021255">
    <property type="entry name" value="DUF2807"/>
</dbReference>
<evidence type="ECO:0000259" key="1">
    <source>
        <dbReference type="Pfam" id="PF10988"/>
    </source>
</evidence>
<sequence>MQLLRNEPRLTNKDEYQIKKRTNMKSLTTIITIAFLAFCTTACSQQHSYYSKGFFKGKTVKASKNYVTKVIKTDNFTKLSVAGSPDVTYTQKAGKPEVKIYTSDNIVDLLDIHVKDNTLHIGFKKNVSVTYNKLEISVSAEKLNGIAVAGSGDVELANGLKTDELKISVAGSGNISGDNISCTDLSISIAGSGDINSSNITCNNLKTSIAGSGDMKLNNVTAVSAGVSVAGSGTVILNGSTPEAAYSVTGSGDLFASDFVAKRVSANVTGSGSIKCHATDFLKVRTSGSGSVGYKGNPELDYPKKGLYKL</sequence>
<protein>
    <submittedName>
        <fullName evidence="2">Putative autotransporter adhesin-like protein</fullName>
    </submittedName>
</protein>
<evidence type="ECO:0000313" key="2">
    <source>
        <dbReference type="EMBL" id="TCO96432.1"/>
    </source>
</evidence>
<dbReference type="PANTHER" id="PTHR39200">
    <property type="entry name" value="HYPOTHETICAL EXPORTED PROTEIN"/>
    <property type="match status" value="1"/>
</dbReference>
<dbReference type="EMBL" id="SLXB01000001">
    <property type="protein sequence ID" value="TCO96432.1"/>
    <property type="molecule type" value="Genomic_DNA"/>
</dbReference>
<feature type="domain" description="Putative auto-transporter adhesin head GIN" evidence="1">
    <location>
        <begin position="75"/>
        <end position="235"/>
    </location>
</feature>
<evidence type="ECO:0000313" key="3">
    <source>
        <dbReference type="Proteomes" id="UP000295600"/>
    </source>
</evidence>
<dbReference type="Gene3D" id="2.160.20.120">
    <property type="match status" value="2"/>
</dbReference>
<dbReference type="Pfam" id="PF10988">
    <property type="entry name" value="DUF2807"/>
    <property type="match status" value="1"/>
</dbReference>